<gene>
    <name evidence="1" type="primary">AC4</name>
</gene>
<protein>
    <submittedName>
        <fullName evidence="1">C4 protein</fullName>
    </submittedName>
</protein>
<evidence type="ECO:0000313" key="1">
    <source>
        <dbReference type="EMBL" id="AIP89607.1"/>
    </source>
</evidence>
<accession>A0A089FU39</accession>
<sequence>MAANIRNSNFKWRSTYLHICHWGTSYIMPPVPPFPWSFECPPIQNDSNYAKSRSFSNQCQKLFHNLSPMLINKGRGPFPINSPFLPDEYQIH</sequence>
<dbReference type="EMBL" id="KJ888049">
    <property type="protein sequence ID" value="AIP89607.1"/>
    <property type="molecule type" value="Genomic_DNA"/>
</dbReference>
<name>A0A089FU39_9GEMI</name>
<reference evidence="1" key="1">
    <citation type="submission" date="2014-05" db="EMBL/GenBank/DDBJ databases">
        <title>Divergent evolutionary histories of Cassava Mosaic Geminiviruses in Madagascar.</title>
        <authorList>
            <person name="Hoareau M."/>
            <person name="Harimalala M."/>
            <person name="Zinga I."/>
            <person name="De Bruyn A."/>
            <person name="Lett J.-M."/>
            <person name="Lefeuvre P."/>
        </authorList>
    </citation>
    <scope>NUCLEOTIDE SEQUENCE</scope>
    <source>
        <strain evidence="1">MG:MG579B1:11</strain>
    </source>
</reference>
<organism evidence="1">
    <name type="scientific">East African cassava mosaic Cameroon virus</name>
    <dbReference type="NCBI Taxonomy" id="223262"/>
    <lineage>
        <taxon>Viruses</taxon>
        <taxon>Monodnaviria</taxon>
        <taxon>Shotokuvirae</taxon>
        <taxon>Cressdnaviricota</taxon>
        <taxon>Repensiviricetes</taxon>
        <taxon>Geplafuvirales</taxon>
        <taxon>Geminiviridae</taxon>
        <taxon>Begomovirus</taxon>
        <taxon>Begomovirus manihotiscameroonense</taxon>
    </lineage>
</organism>
<proteinExistence type="predicted"/>